<comment type="caution">
    <text evidence="1">The sequence shown here is derived from an EMBL/GenBank/DDBJ whole genome shotgun (WGS) entry which is preliminary data.</text>
</comment>
<dbReference type="Proteomes" id="UP001380953">
    <property type="component" value="Unassembled WGS sequence"/>
</dbReference>
<protein>
    <submittedName>
        <fullName evidence="1">ROK family protein</fullName>
    </submittedName>
</protein>
<gene>
    <name evidence="1" type="ORF">WKI47_15150</name>
</gene>
<evidence type="ECO:0000313" key="2">
    <source>
        <dbReference type="Proteomes" id="UP001380953"/>
    </source>
</evidence>
<dbReference type="EMBL" id="JBBKAR010000039">
    <property type="protein sequence ID" value="MEJ8305242.1"/>
    <property type="molecule type" value="Genomic_DNA"/>
</dbReference>
<keyword evidence="2" id="KW-1185">Reference proteome</keyword>
<sequence length="334" mass="37345">MKRADTTLMKEINLNTVRRTLKRMESATKPQLAAETGLSVVTVAALVRELAERGELNEEEAGTSTGGRPATVYRFDYAHRLALSLHIHEREGIDTVFASVVDLRGDVRKHEERLFDTLDRDSFLYWVESLMQAYPQIQTIGLGIPGQAVEGRIEVSSHDRLRGTYPAKWIEEQLGVPALLENDVNAALHGYLLEEANSAEVENGVVIGLYFPTKYPPGMAISWNGTLIGGKRGMAGEVKYLPLDLDWSRPPAGDAWNETVCRIVHTVSVVLAPERVVLYGVRPDTGSWTAHWEAYIRRHPLPAEPDIEWSERFAEHFASGLRNLALQTLEPKIL</sequence>
<organism evidence="1 2">
    <name type="scientific">Saccharibacillus sacchari</name>
    <dbReference type="NCBI Taxonomy" id="456493"/>
    <lineage>
        <taxon>Bacteria</taxon>
        <taxon>Bacillati</taxon>
        <taxon>Bacillota</taxon>
        <taxon>Bacilli</taxon>
        <taxon>Bacillales</taxon>
        <taxon>Paenibacillaceae</taxon>
        <taxon>Saccharibacillus</taxon>
    </lineage>
</organism>
<reference evidence="1" key="1">
    <citation type="submission" date="2024-03" db="EMBL/GenBank/DDBJ databases">
        <title>Whole genome sequecning of epiphytes from Marcgravia umbellata leaves.</title>
        <authorList>
            <person name="Kumar G."/>
            <person name="Savka M.A."/>
        </authorList>
    </citation>
    <scope>NUCLEOTIDE SEQUENCE</scope>
    <source>
        <strain evidence="1">RIT_BL5</strain>
    </source>
</reference>
<accession>A0ACC6PEK4</accession>
<name>A0ACC6PEK4_9BACL</name>
<proteinExistence type="predicted"/>
<evidence type="ECO:0000313" key="1">
    <source>
        <dbReference type="EMBL" id="MEJ8305242.1"/>
    </source>
</evidence>